<proteinExistence type="predicted"/>
<feature type="region of interest" description="Disordered" evidence="1">
    <location>
        <begin position="144"/>
        <end position="171"/>
    </location>
</feature>
<name>A0A6J6QKC4_9ZZZZ</name>
<organism evidence="2">
    <name type="scientific">freshwater metagenome</name>
    <dbReference type="NCBI Taxonomy" id="449393"/>
    <lineage>
        <taxon>unclassified sequences</taxon>
        <taxon>metagenomes</taxon>
        <taxon>ecological metagenomes</taxon>
    </lineage>
</organism>
<evidence type="ECO:0000256" key="1">
    <source>
        <dbReference type="SAM" id="MobiDB-lite"/>
    </source>
</evidence>
<evidence type="ECO:0000313" key="2">
    <source>
        <dbReference type="EMBL" id="CAB4707944.1"/>
    </source>
</evidence>
<dbReference type="EMBL" id="CAEZXW010000064">
    <property type="protein sequence ID" value="CAB4707944.1"/>
    <property type="molecule type" value="Genomic_DNA"/>
</dbReference>
<gene>
    <name evidence="2" type="ORF">UFOPK2593_00999</name>
</gene>
<sequence length="535" mass="57412">MLKSRKVLRSALVMFLLASSATLITPARGVDTLYYGLLDYKIVTSTGTFPWIKCSNVNDYIGEVTLPPTVDLASARVEFTLTPNATASVDRVPQQSGGPLPRTQGKMTYMITDGINASFHQIEINPQVSCTTLPNLQPQQVKPIDGKAASDQVPTNGKSKNGNTLSGGGDMTCMPSQSLGGYTWIFEYRSMNYTQSSKGKSMLTYGPSEVKKITKWVAYHRSGSGSKWKKATYPGTAKGFKVTGSGNGIEYGVVGFIGNEQVCNEGYPGSLGSEMGYGFAGAYNDAAYKAAMAKADADAKADIAWEAKQAKIVCDPNGICPLGSTGPGGGVIFYDAGSKKSWGRYLEVAPTDQEWSTAASENPDSWCTIGEGKGKTIFGDIQGSALKGKFGRAIGTGASNTKAMRQNCLGGASAATNAYDGGTKTDWFLPSKDELTALTQYAFNTKSLEKNNYYPGSGNTKAAYYYKKYLRAGLKSAEGSFSPPQYWSSTPYNPKIDGNNGSCTACAWVMEVMNGNIFISPFSTYWISVRFVRYV</sequence>
<reference evidence="2" key="1">
    <citation type="submission" date="2020-05" db="EMBL/GenBank/DDBJ databases">
        <authorList>
            <person name="Chiriac C."/>
            <person name="Salcher M."/>
            <person name="Ghai R."/>
            <person name="Kavagutti S V."/>
        </authorList>
    </citation>
    <scope>NUCLEOTIDE SEQUENCE</scope>
</reference>
<feature type="compositionally biased region" description="Polar residues" evidence="1">
    <location>
        <begin position="152"/>
        <end position="164"/>
    </location>
</feature>
<dbReference type="AlphaFoldDB" id="A0A6J6QKC4"/>
<protein>
    <submittedName>
        <fullName evidence="2">Unannotated protein</fullName>
    </submittedName>
</protein>
<accession>A0A6J6QKC4</accession>